<sequence>MTGWKRWARLAVVLTLVLVLYFTVPVSFEVSSGDVVQLVVSLAALSLLAVLVLVEVRHQLLEDDRRIDGLVIALMIAVLGFALGFYVLAQRNPEQIVDLHTRIDALYFTMATLLTIGYGDVHAAGQAARTLVLIQMVFNVVIVATAASTITTRIRTQAEKRAEARRAAEADGSLPPPRRRHGRRTHRNPT</sequence>
<keyword evidence="2" id="KW-1133">Transmembrane helix</keyword>
<dbReference type="SUPFAM" id="SSF81324">
    <property type="entry name" value="Voltage-gated potassium channels"/>
    <property type="match status" value="1"/>
</dbReference>
<feature type="compositionally biased region" description="Basic residues" evidence="1">
    <location>
        <begin position="177"/>
        <end position="190"/>
    </location>
</feature>
<proteinExistence type="predicted"/>
<dbReference type="InterPro" id="IPR013099">
    <property type="entry name" value="K_chnl_dom"/>
</dbReference>
<organism evidence="4 5">
    <name type="scientific">Nocardioides endophyticus</name>
    <dbReference type="NCBI Taxonomy" id="1353775"/>
    <lineage>
        <taxon>Bacteria</taxon>
        <taxon>Bacillati</taxon>
        <taxon>Actinomycetota</taxon>
        <taxon>Actinomycetes</taxon>
        <taxon>Propionibacteriales</taxon>
        <taxon>Nocardioidaceae</taxon>
        <taxon>Nocardioides</taxon>
    </lineage>
</organism>
<evidence type="ECO:0000256" key="2">
    <source>
        <dbReference type="SAM" id="Phobius"/>
    </source>
</evidence>
<dbReference type="EMBL" id="BAABKN010000023">
    <property type="protein sequence ID" value="GAA4747529.1"/>
    <property type="molecule type" value="Genomic_DNA"/>
</dbReference>
<dbReference type="Pfam" id="PF07885">
    <property type="entry name" value="Ion_trans_2"/>
    <property type="match status" value="1"/>
</dbReference>
<feature type="domain" description="Potassium channel" evidence="3">
    <location>
        <begin position="75"/>
        <end position="154"/>
    </location>
</feature>
<protein>
    <recommendedName>
        <fullName evidence="3">Potassium channel domain-containing protein</fullName>
    </recommendedName>
</protein>
<evidence type="ECO:0000259" key="3">
    <source>
        <dbReference type="Pfam" id="PF07885"/>
    </source>
</evidence>
<evidence type="ECO:0000313" key="5">
    <source>
        <dbReference type="Proteomes" id="UP001499882"/>
    </source>
</evidence>
<keyword evidence="2" id="KW-0472">Membrane</keyword>
<reference evidence="5" key="1">
    <citation type="journal article" date="2019" name="Int. J. Syst. Evol. Microbiol.">
        <title>The Global Catalogue of Microorganisms (GCM) 10K type strain sequencing project: providing services to taxonomists for standard genome sequencing and annotation.</title>
        <authorList>
            <consortium name="The Broad Institute Genomics Platform"/>
            <consortium name="The Broad Institute Genome Sequencing Center for Infectious Disease"/>
            <person name="Wu L."/>
            <person name="Ma J."/>
        </authorList>
    </citation>
    <scope>NUCLEOTIDE SEQUENCE [LARGE SCALE GENOMIC DNA]</scope>
    <source>
        <strain evidence="5">JCM 18532</strain>
    </source>
</reference>
<keyword evidence="2" id="KW-0812">Transmembrane</keyword>
<evidence type="ECO:0000256" key="1">
    <source>
        <dbReference type="SAM" id="MobiDB-lite"/>
    </source>
</evidence>
<keyword evidence="5" id="KW-1185">Reference proteome</keyword>
<dbReference type="RefSeq" id="WP_345528248.1">
    <property type="nucleotide sequence ID" value="NZ_BAABKN010000023.1"/>
</dbReference>
<dbReference type="Proteomes" id="UP001499882">
    <property type="component" value="Unassembled WGS sequence"/>
</dbReference>
<feature type="transmembrane region" description="Helical" evidence="2">
    <location>
        <begin position="132"/>
        <end position="151"/>
    </location>
</feature>
<evidence type="ECO:0000313" key="4">
    <source>
        <dbReference type="EMBL" id="GAA4747529.1"/>
    </source>
</evidence>
<feature type="transmembrane region" description="Helical" evidence="2">
    <location>
        <begin position="68"/>
        <end position="89"/>
    </location>
</feature>
<feature type="transmembrane region" description="Helical" evidence="2">
    <location>
        <begin position="35"/>
        <end position="56"/>
    </location>
</feature>
<gene>
    <name evidence="4" type="ORF">GCM10023350_35490</name>
</gene>
<comment type="caution">
    <text evidence="4">The sequence shown here is derived from an EMBL/GenBank/DDBJ whole genome shotgun (WGS) entry which is preliminary data.</text>
</comment>
<dbReference type="Gene3D" id="1.10.287.70">
    <property type="match status" value="1"/>
</dbReference>
<name>A0ABP8Z628_9ACTN</name>
<feature type="region of interest" description="Disordered" evidence="1">
    <location>
        <begin position="161"/>
        <end position="190"/>
    </location>
</feature>
<accession>A0ABP8Z628</accession>